<sequence>MTTFSDKIHNPDKGQKPHLKNNPEITALPASSPIEDITNIIRRDGGIIIKNFITPEEADPRYQKLNSSQ</sequence>
<evidence type="ECO:0000256" key="1">
    <source>
        <dbReference type="SAM" id="MobiDB-lite"/>
    </source>
</evidence>
<reference evidence="2" key="1">
    <citation type="submission" date="2012-04" db="EMBL/GenBank/DDBJ databases">
        <title>The Genome Sequence of Fusarium oxysporum melonis.</title>
        <authorList>
            <consortium name="The Broad Institute Genome Sequencing Platform"/>
            <person name="Ma L.-J."/>
            <person name="Gale L.R."/>
            <person name="Schwartz D.C."/>
            <person name="Zhou S."/>
            <person name="Corby-Kistler H."/>
            <person name="Young S.K."/>
            <person name="Zeng Q."/>
            <person name="Gargeya S."/>
            <person name="Fitzgerald M."/>
            <person name="Haas B."/>
            <person name="Abouelleil A."/>
            <person name="Alvarado L."/>
            <person name="Arachchi H.M."/>
            <person name="Berlin A."/>
            <person name="Brown A."/>
            <person name="Chapman S.B."/>
            <person name="Chen Z."/>
            <person name="Dunbar C."/>
            <person name="Freedman E."/>
            <person name="Gearin G."/>
            <person name="Goldberg J."/>
            <person name="Griggs A."/>
            <person name="Gujja S."/>
            <person name="Heiman D."/>
            <person name="Howarth C."/>
            <person name="Larson L."/>
            <person name="Lui A."/>
            <person name="MacDonald P.J.P."/>
            <person name="Montmayeur A."/>
            <person name="Murphy C."/>
            <person name="Neiman D."/>
            <person name="Pearson M."/>
            <person name="Priest M."/>
            <person name="Roberts A."/>
            <person name="Saif S."/>
            <person name="Shea T."/>
            <person name="Shenoy N."/>
            <person name="Sisk P."/>
            <person name="Stolte C."/>
            <person name="Sykes S."/>
            <person name="Wortman J."/>
            <person name="Nusbaum C."/>
            <person name="Birren B."/>
        </authorList>
    </citation>
    <scope>NUCLEOTIDE SEQUENCE</scope>
    <source>
        <strain evidence="2">26406</strain>
    </source>
</reference>
<dbReference type="OrthoDB" id="5064043at2759"/>
<proteinExistence type="predicted"/>
<dbReference type="EMBL" id="JH659334">
    <property type="protein sequence ID" value="EXK35647.1"/>
    <property type="molecule type" value="Genomic_DNA"/>
</dbReference>
<reference evidence="2" key="2">
    <citation type="submission" date="2012-05" db="EMBL/GenBank/DDBJ databases">
        <title>Annotation of the Genome Sequence of Fusarium oxysporum f. sp. melonis 26406.</title>
        <authorList>
            <consortium name="The Broad Institute Genomics Platform"/>
            <person name="Ma L.-J."/>
            <person name="Corby-Kistler H."/>
            <person name="Broz K."/>
            <person name="Gale L.R."/>
            <person name="Jonkers W."/>
            <person name="O'Donnell K."/>
            <person name="Ploetz R."/>
            <person name="Steinberg C."/>
            <person name="Schwartz D.C."/>
            <person name="VanEtten H."/>
            <person name="Zhou S."/>
            <person name="Young S.K."/>
            <person name="Zeng Q."/>
            <person name="Gargeya S."/>
            <person name="Fitzgerald M."/>
            <person name="Abouelleil A."/>
            <person name="Alvarado L."/>
            <person name="Chapman S.B."/>
            <person name="Gainer-Dewar J."/>
            <person name="Goldberg J."/>
            <person name="Griggs A."/>
            <person name="Gujja S."/>
            <person name="Hansen M."/>
            <person name="Howarth C."/>
            <person name="Imamovic A."/>
            <person name="Ireland A."/>
            <person name="Larimer J."/>
            <person name="McCowan C."/>
            <person name="Murphy C."/>
            <person name="Pearson M."/>
            <person name="Poon T.W."/>
            <person name="Priest M."/>
            <person name="Roberts A."/>
            <person name="Saif S."/>
            <person name="Shea T."/>
            <person name="Sykes S."/>
            <person name="Wortman J."/>
            <person name="Nusbaum C."/>
            <person name="Birren B."/>
        </authorList>
    </citation>
    <scope>NUCLEOTIDE SEQUENCE</scope>
    <source>
        <strain evidence="2">26406</strain>
    </source>
</reference>
<feature type="region of interest" description="Disordered" evidence="1">
    <location>
        <begin position="1"/>
        <end position="27"/>
    </location>
</feature>
<name>X0A475_FUSOX</name>
<feature type="compositionally biased region" description="Basic and acidic residues" evidence="1">
    <location>
        <begin position="1"/>
        <end position="15"/>
    </location>
</feature>
<dbReference type="AlphaFoldDB" id="X0A475"/>
<dbReference type="Gene3D" id="2.60.120.620">
    <property type="entry name" value="q2cbj1_9rhob like domain"/>
    <property type="match status" value="1"/>
</dbReference>
<accession>X0A475</accession>
<dbReference type="HOGENOM" id="CLU_2776003_0_0_1"/>
<protein>
    <submittedName>
        <fullName evidence="2">Uncharacterized protein</fullName>
    </submittedName>
</protein>
<dbReference type="Proteomes" id="UP000030703">
    <property type="component" value="Unassembled WGS sequence"/>
</dbReference>
<dbReference type="VEuPathDB" id="FungiDB:FOMG_08861"/>
<gene>
    <name evidence="2" type="ORF">FOMG_08861</name>
</gene>
<organism evidence="2">
    <name type="scientific">Fusarium oxysporum f. sp. melonis 26406</name>
    <dbReference type="NCBI Taxonomy" id="1089452"/>
    <lineage>
        <taxon>Eukaryota</taxon>
        <taxon>Fungi</taxon>
        <taxon>Dikarya</taxon>
        <taxon>Ascomycota</taxon>
        <taxon>Pezizomycotina</taxon>
        <taxon>Sordariomycetes</taxon>
        <taxon>Hypocreomycetidae</taxon>
        <taxon>Hypocreales</taxon>
        <taxon>Nectriaceae</taxon>
        <taxon>Fusarium</taxon>
        <taxon>Fusarium oxysporum species complex</taxon>
    </lineage>
</organism>
<evidence type="ECO:0000313" key="2">
    <source>
        <dbReference type="EMBL" id="EXK35647.1"/>
    </source>
</evidence>